<keyword evidence="1" id="KW-1133">Transmembrane helix</keyword>
<dbReference type="PATRIC" id="fig|1462.6.peg.1606"/>
<dbReference type="Proteomes" id="UP000032522">
    <property type="component" value="Unassembled WGS sequence"/>
</dbReference>
<sequence>MLRTKQRPLLRINKLIFKGEKDMKVKVKQVLINLFILGSVVVALTSGFKLIE</sequence>
<evidence type="ECO:0000256" key="1">
    <source>
        <dbReference type="SAM" id="Phobius"/>
    </source>
</evidence>
<name>A0A0D8BTP9_GEOKU</name>
<comment type="caution">
    <text evidence="2">The sequence shown here is derived from an EMBL/GenBank/DDBJ whole genome shotgun (WGS) entry which is preliminary data.</text>
</comment>
<evidence type="ECO:0000313" key="2">
    <source>
        <dbReference type="EMBL" id="KJE27561.1"/>
    </source>
</evidence>
<protein>
    <submittedName>
        <fullName evidence="2">Uncharacterized protein</fullName>
    </submittedName>
</protein>
<accession>A0A0D8BTP9</accession>
<keyword evidence="1" id="KW-0812">Transmembrane</keyword>
<reference evidence="2 3" key="1">
    <citation type="submission" date="2015-01" db="EMBL/GenBank/DDBJ databases">
        <authorList>
            <person name="Filippidou S."/>
            <person name="Jeanneret N."/>
            <person name="Russel-Delif L."/>
            <person name="Junier T."/>
            <person name="Wunderlin T."/>
            <person name="Molina V."/>
            <person name="Johnson S.L."/>
            <person name="Davenport K.W."/>
            <person name="Chain P.S."/>
            <person name="Dorador C."/>
            <person name="Junier P."/>
        </authorList>
    </citation>
    <scope>NUCLEOTIDE SEQUENCE [LARGE SCALE GENOMIC DNA]</scope>
    <source>
        <strain evidence="2 3">Et7/4</strain>
    </source>
</reference>
<dbReference type="EMBL" id="JYBP01000003">
    <property type="protein sequence ID" value="KJE27561.1"/>
    <property type="molecule type" value="Genomic_DNA"/>
</dbReference>
<keyword evidence="1" id="KW-0472">Membrane</keyword>
<proteinExistence type="predicted"/>
<dbReference type="AlphaFoldDB" id="A0A0D8BTP9"/>
<feature type="transmembrane region" description="Helical" evidence="1">
    <location>
        <begin position="30"/>
        <end position="51"/>
    </location>
</feature>
<gene>
    <name evidence="2" type="ORF">LG52_1410</name>
</gene>
<organism evidence="2 3">
    <name type="scientific">Geobacillus kaustophilus</name>
    <dbReference type="NCBI Taxonomy" id="1462"/>
    <lineage>
        <taxon>Bacteria</taxon>
        <taxon>Bacillati</taxon>
        <taxon>Bacillota</taxon>
        <taxon>Bacilli</taxon>
        <taxon>Bacillales</taxon>
        <taxon>Anoxybacillaceae</taxon>
        <taxon>Geobacillus</taxon>
        <taxon>Geobacillus thermoleovorans group</taxon>
    </lineage>
</organism>
<evidence type="ECO:0000313" key="3">
    <source>
        <dbReference type="Proteomes" id="UP000032522"/>
    </source>
</evidence>